<protein>
    <submittedName>
        <fullName evidence="2">Uncharacterized protein</fullName>
    </submittedName>
</protein>
<proteinExistence type="predicted"/>
<keyword evidence="1" id="KW-0732">Signal</keyword>
<keyword evidence="3" id="KW-1185">Reference proteome</keyword>
<accession>A0A386HQT2</accession>
<dbReference type="KEGG" id="ark:D6B99_09490"/>
<dbReference type="OrthoDB" id="678082at2"/>
<gene>
    <name evidence="2" type="ORF">D6B99_09490</name>
</gene>
<feature type="signal peptide" evidence="1">
    <location>
        <begin position="1"/>
        <end position="25"/>
    </location>
</feature>
<dbReference type="EMBL" id="CP032489">
    <property type="protein sequence ID" value="AYD47801.1"/>
    <property type="molecule type" value="Genomic_DNA"/>
</dbReference>
<feature type="chain" id="PRO_5017203371" evidence="1">
    <location>
        <begin position="26"/>
        <end position="128"/>
    </location>
</feature>
<sequence>MLRNKLNIRFILTLVFCASLGMAFASFNIDDHRDRDKDKGFTEKFSLKNIQRPASFFSLSSNLIDIGANNLTPVPKFNFNTYSSEDDNNSVSVNSSIRVKTGNTIVIYPYKYKLKSAPLSIFKTPSSR</sequence>
<evidence type="ECO:0000313" key="3">
    <source>
        <dbReference type="Proteomes" id="UP000266118"/>
    </source>
</evidence>
<dbReference type="AlphaFoldDB" id="A0A386HQT2"/>
<dbReference type="Proteomes" id="UP000266118">
    <property type="component" value="Chromosome"/>
</dbReference>
<evidence type="ECO:0000256" key="1">
    <source>
        <dbReference type="SAM" id="SignalP"/>
    </source>
</evidence>
<evidence type="ECO:0000313" key="2">
    <source>
        <dbReference type="EMBL" id="AYD47801.1"/>
    </source>
</evidence>
<organism evidence="2 3">
    <name type="scientific">Arachidicoccus soli</name>
    <dbReference type="NCBI Taxonomy" id="2341117"/>
    <lineage>
        <taxon>Bacteria</taxon>
        <taxon>Pseudomonadati</taxon>
        <taxon>Bacteroidota</taxon>
        <taxon>Chitinophagia</taxon>
        <taxon>Chitinophagales</taxon>
        <taxon>Chitinophagaceae</taxon>
        <taxon>Arachidicoccus</taxon>
    </lineage>
</organism>
<reference evidence="2 3" key="1">
    <citation type="submission" date="2018-09" db="EMBL/GenBank/DDBJ databases">
        <title>Arachidicoccus sp. nov., a bacterium isolated from soil.</title>
        <authorList>
            <person name="Weon H.-Y."/>
            <person name="Kwon S.-W."/>
            <person name="Lee S.A."/>
        </authorList>
    </citation>
    <scope>NUCLEOTIDE SEQUENCE [LARGE SCALE GENOMIC DNA]</scope>
    <source>
        <strain evidence="2 3">KIS59-12</strain>
    </source>
</reference>
<name>A0A386HQT2_9BACT</name>